<dbReference type="SMART" id="SM00079">
    <property type="entry name" value="PBPe"/>
    <property type="match status" value="1"/>
</dbReference>
<dbReference type="GO" id="GO:0030313">
    <property type="term" value="C:cell envelope"/>
    <property type="evidence" value="ECO:0007669"/>
    <property type="project" value="UniProtKB-SubCell"/>
</dbReference>
<evidence type="ECO:0000313" key="6">
    <source>
        <dbReference type="Proteomes" id="UP000321062"/>
    </source>
</evidence>
<evidence type="ECO:0000256" key="3">
    <source>
        <dbReference type="ARBA" id="ARBA00022729"/>
    </source>
</evidence>
<gene>
    <name evidence="5" type="ORF">FNA67_16655</name>
</gene>
<comment type="similarity">
    <text evidence="2 4">Belongs to the bacterial solute-binding protein 3 family.</text>
</comment>
<reference evidence="5 6" key="1">
    <citation type="journal article" date="2015" name="Int. J. Syst. Evol. Microbiol.">
        <title>Youhaiella tibetensis gen. nov., sp. nov., isolated from subsurface sediment.</title>
        <authorList>
            <person name="Wang Y.X."/>
            <person name="Huang F.Q."/>
            <person name="Nogi Y."/>
            <person name="Pang S.J."/>
            <person name="Wang P.K."/>
            <person name="Lv J."/>
        </authorList>
    </citation>
    <scope>NUCLEOTIDE SEQUENCE [LARGE SCALE GENOMIC DNA]</scope>
    <source>
        <strain evidence="6">fig4</strain>
    </source>
</reference>
<dbReference type="InterPro" id="IPR001320">
    <property type="entry name" value="Iontro_rcpt_C"/>
</dbReference>
<name>A0A5B9DSG2_9HYPH</name>
<dbReference type="InterPro" id="IPR001638">
    <property type="entry name" value="Solute-binding_3/MltF_N"/>
</dbReference>
<evidence type="ECO:0000256" key="4">
    <source>
        <dbReference type="RuleBase" id="RU003744"/>
    </source>
</evidence>
<dbReference type="GO" id="GO:0016020">
    <property type="term" value="C:membrane"/>
    <property type="evidence" value="ECO:0007669"/>
    <property type="project" value="InterPro"/>
</dbReference>
<dbReference type="SUPFAM" id="SSF53850">
    <property type="entry name" value="Periplasmic binding protein-like II"/>
    <property type="match status" value="1"/>
</dbReference>
<evidence type="ECO:0000313" key="5">
    <source>
        <dbReference type="EMBL" id="QEE21719.1"/>
    </source>
</evidence>
<dbReference type="Gene3D" id="3.40.190.10">
    <property type="entry name" value="Periplasmic binding protein-like II"/>
    <property type="match status" value="2"/>
</dbReference>
<dbReference type="Proteomes" id="UP000321062">
    <property type="component" value="Chromosome"/>
</dbReference>
<dbReference type="GO" id="GO:0015276">
    <property type="term" value="F:ligand-gated monoatomic ion channel activity"/>
    <property type="evidence" value="ECO:0007669"/>
    <property type="project" value="InterPro"/>
</dbReference>
<dbReference type="EMBL" id="CP041690">
    <property type="protein sequence ID" value="QEE21719.1"/>
    <property type="molecule type" value="Genomic_DNA"/>
</dbReference>
<organism evidence="5 6">
    <name type="scientific">Paradevosia tibetensis</name>
    <dbReference type="NCBI Taxonomy" id="1447062"/>
    <lineage>
        <taxon>Bacteria</taxon>
        <taxon>Pseudomonadati</taxon>
        <taxon>Pseudomonadota</taxon>
        <taxon>Alphaproteobacteria</taxon>
        <taxon>Hyphomicrobiales</taxon>
        <taxon>Devosiaceae</taxon>
        <taxon>Paradevosia</taxon>
    </lineage>
</organism>
<dbReference type="RefSeq" id="WP_147657069.1">
    <property type="nucleotide sequence ID" value="NZ_BMFM01000001.1"/>
</dbReference>
<protein>
    <submittedName>
        <fullName evidence="5">Transporter substrate-binding domain-containing protein</fullName>
    </submittedName>
</protein>
<accession>A0A5B9DSG2</accession>
<comment type="subcellular location">
    <subcellularLocation>
        <location evidence="1">Cell envelope</location>
    </subcellularLocation>
</comment>
<dbReference type="PANTHER" id="PTHR35936">
    <property type="entry name" value="MEMBRANE-BOUND LYTIC MUREIN TRANSGLYCOSYLASE F"/>
    <property type="match status" value="1"/>
</dbReference>
<dbReference type="KEGG" id="yti:FNA67_16655"/>
<dbReference type="AlphaFoldDB" id="A0A5B9DSG2"/>
<dbReference type="SMART" id="SM00062">
    <property type="entry name" value="PBPb"/>
    <property type="match status" value="1"/>
</dbReference>
<dbReference type="Pfam" id="PF00497">
    <property type="entry name" value="SBP_bac_3"/>
    <property type="match status" value="1"/>
</dbReference>
<evidence type="ECO:0000256" key="1">
    <source>
        <dbReference type="ARBA" id="ARBA00004196"/>
    </source>
</evidence>
<evidence type="ECO:0000256" key="2">
    <source>
        <dbReference type="ARBA" id="ARBA00010333"/>
    </source>
</evidence>
<dbReference type="InterPro" id="IPR018313">
    <property type="entry name" value="SBP_3_CS"/>
</dbReference>
<dbReference type="OrthoDB" id="9807134at2"/>
<dbReference type="PROSITE" id="PS01039">
    <property type="entry name" value="SBP_BACTERIAL_3"/>
    <property type="match status" value="1"/>
</dbReference>
<dbReference type="PANTHER" id="PTHR35936:SF17">
    <property type="entry name" value="ARGININE-BINDING EXTRACELLULAR PROTEIN ARTP"/>
    <property type="match status" value="1"/>
</dbReference>
<keyword evidence="3" id="KW-0732">Signal</keyword>
<proteinExistence type="inferred from homology"/>
<keyword evidence="6" id="KW-1185">Reference proteome</keyword>
<sequence>MKKLLLAAAALLALSGAANAQTVRMGTEAAYAPWNFLDDSGKPAGYDVDVGTELCKRAGLECTWVANEWDTIISNLVAGNYDAIVAAMSITDERKQTIDFSEAYYPPDPSRYVTNAGANFDFNALSGVKIGVQGGTIQAAYAEANLKNGNTIQSYATYDQAMADLAGGNLDIVLADGPYLDPIVSASNGAIVYAGPEVSIGEGYGIGLRKGDTELKDKLNTALEAAKADGTIDALIAKWFPGKGPFYKK</sequence>